<feature type="domain" description="N-acetyltransferase" evidence="3">
    <location>
        <begin position="52"/>
        <end position="206"/>
    </location>
</feature>
<name>A0A4V1XAN4_9PEZI</name>
<dbReference type="Gene3D" id="3.40.630.30">
    <property type="match status" value="1"/>
</dbReference>
<dbReference type="InterPro" id="IPR000182">
    <property type="entry name" value="GNAT_dom"/>
</dbReference>
<evidence type="ECO:0000313" key="4">
    <source>
        <dbReference type="EMBL" id="RYP03359.1"/>
    </source>
</evidence>
<evidence type="ECO:0000256" key="2">
    <source>
        <dbReference type="ARBA" id="ARBA00023315"/>
    </source>
</evidence>
<organism evidence="4 5">
    <name type="scientific">Monosporascus ibericus</name>
    <dbReference type="NCBI Taxonomy" id="155417"/>
    <lineage>
        <taxon>Eukaryota</taxon>
        <taxon>Fungi</taxon>
        <taxon>Dikarya</taxon>
        <taxon>Ascomycota</taxon>
        <taxon>Pezizomycotina</taxon>
        <taxon>Sordariomycetes</taxon>
        <taxon>Xylariomycetidae</taxon>
        <taxon>Xylariales</taxon>
        <taxon>Xylariales incertae sedis</taxon>
        <taxon>Monosporascus</taxon>
    </lineage>
</organism>
<dbReference type="OrthoDB" id="41532at2759"/>
<dbReference type="CDD" id="cd04301">
    <property type="entry name" value="NAT_SF"/>
    <property type="match status" value="1"/>
</dbReference>
<dbReference type="STRING" id="155417.A0A4V1XAN4"/>
<dbReference type="EMBL" id="QJNU01000264">
    <property type="protein sequence ID" value="RYP03359.1"/>
    <property type="molecule type" value="Genomic_DNA"/>
</dbReference>
<protein>
    <recommendedName>
        <fullName evidence="3">N-acetyltransferase domain-containing protein</fullName>
    </recommendedName>
</protein>
<keyword evidence="1" id="KW-0808">Transferase</keyword>
<dbReference type="AlphaFoldDB" id="A0A4V1XAN4"/>
<evidence type="ECO:0000313" key="5">
    <source>
        <dbReference type="Proteomes" id="UP000293360"/>
    </source>
</evidence>
<dbReference type="Proteomes" id="UP000293360">
    <property type="component" value="Unassembled WGS sequence"/>
</dbReference>
<reference evidence="4 5" key="1">
    <citation type="submission" date="2018-06" db="EMBL/GenBank/DDBJ databases">
        <title>Complete Genomes of Monosporascus.</title>
        <authorList>
            <person name="Robinson A.J."/>
            <person name="Natvig D.O."/>
        </authorList>
    </citation>
    <scope>NUCLEOTIDE SEQUENCE [LARGE SCALE GENOMIC DNA]</scope>
    <source>
        <strain evidence="4 5">CBS 110550</strain>
    </source>
</reference>
<keyword evidence="5" id="KW-1185">Reference proteome</keyword>
<gene>
    <name evidence="4" type="ORF">DL764_005198</name>
</gene>
<dbReference type="PANTHER" id="PTHR43877">
    <property type="entry name" value="AMINOALKYLPHOSPHONATE N-ACETYLTRANSFERASE-RELATED-RELATED"/>
    <property type="match status" value="1"/>
</dbReference>
<sequence length="207" mass="22584">MVQDMHSSSSAGVSGAQAGSAQNFRFHIQAIKSPEHLTKFLPSLRTLLQLCVNQDPASSSIGFRAPLSDKAAGEFWLATASKLTETPRVLHCFVLTTDPEAADVLATGSIVTIPKVTHRHRAEIVKLLVHPSARRNGVATAMMRHLEFFAKNSLGKEVLTLDTATTTPARAFYNNIGWREWGTCPEYADFADGTRGDATFFIKVLRG</sequence>
<accession>A0A4V1XAN4</accession>
<dbReference type="Pfam" id="PF00583">
    <property type="entry name" value="Acetyltransf_1"/>
    <property type="match status" value="1"/>
</dbReference>
<comment type="caution">
    <text evidence="4">The sequence shown here is derived from an EMBL/GenBank/DDBJ whole genome shotgun (WGS) entry which is preliminary data.</text>
</comment>
<evidence type="ECO:0000256" key="1">
    <source>
        <dbReference type="ARBA" id="ARBA00022679"/>
    </source>
</evidence>
<keyword evidence="2" id="KW-0012">Acyltransferase</keyword>
<dbReference type="InterPro" id="IPR016181">
    <property type="entry name" value="Acyl_CoA_acyltransferase"/>
</dbReference>
<proteinExistence type="predicted"/>
<dbReference type="PROSITE" id="PS51186">
    <property type="entry name" value="GNAT"/>
    <property type="match status" value="1"/>
</dbReference>
<evidence type="ECO:0000259" key="3">
    <source>
        <dbReference type="PROSITE" id="PS51186"/>
    </source>
</evidence>
<dbReference type="InterPro" id="IPR050832">
    <property type="entry name" value="Bact_Acetyltransf"/>
</dbReference>
<dbReference type="GO" id="GO:0016747">
    <property type="term" value="F:acyltransferase activity, transferring groups other than amino-acyl groups"/>
    <property type="evidence" value="ECO:0007669"/>
    <property type="project" value="InterPro"/>
</dbReference>
<dbReference type="SUPFAM" id="SSF55729">
    <property type="entry name" value="Acyl-CoA N-acyltransferases (Nat)"/>
    <property type="match status" value="1"/>
</dbReference>